<keyword evidence="2" id="KW-1185">Reference proteome</keyword>
<proteinExistence type="predicted"/>
<evidence type="ECO:0000313" key="2">
    <source>
        <dbReference type="Proteomes" id="UP000230233"/>
    </source>
</evidence>
<name>A0A2G5T9J3_9PELO</name>
<gene>
    <name evidence="1" type="primary">Cnig_chr_V.g17346</name>
    <name evidence="1" type="ORF">B9Z55_017346</name>
</gene>
<evidence type="ECO:0000313" key="1">
    <source>
        <dbReference type="EMBL" id="PIC23761.1"/>
    </source>
</evidence>
<protein>
    <submittedName>
        <fullName evidence="1">Uncharacterized protein</fullName>
    </submittedName>
</protein>
<dbReference type="EMBL" id="PDUG01000005">
    <property type="protein sequence ID" value="PIC23761.1"/>
    <property type="molecule type" value="Genomic_DNA"/>
</dbReference>
<sequence>MADPPTLPPMSNKSYLTAPAYPSTEVFYHAYLPSDHRDLVVFKNDEPCCNTDDIRFNYYGGWASLFAQVDKFRNFPGSLNQYKAELSTIYPWVSELLEFWKLRKSHFVSVFKNIAFKMLFIQL</sequence>
<reference evidence="2" key="1">
    <citation type="submission" date="2017-10" db="EMBL/GenBank/DDBJ databases">
        <title>Rapid genome shrinkage in a self-fertile nematode reveals novel sperm competition proteins.</title>
        <authorList>
            <person name="Yin D."/>
            <person name="Schwarz E.M."/>
            <person name="Thomas C.G."/>
            <person name="Felde R.L."/>
            <person name="Korf I.F."/>
            <person name="Cutter A.D."/>
            <person name="Schartner C.M."/>
            <person name="Ralston E.J."/>
            <person name="Meyer B.J."/>
            <person name="Haag E.S."/>
        </authorList>
    </citation>
    <scope>NUCLEOTIDE SEQUENCE [LARGE SCALE GENOMIC DNA]</scope>
    <source>
        <strain evidence="2">JU1422</strain>
    </source>
</reference>
<dbReference type="Proteomes" id="UP000230233">
    <property type="component" value="Chromosome V"/>
</dbReference>
<dbReference type="AlphaFoldDB" id="A0A2G5T9J3"/>
<organism evidence="1 2">
    <name type="scientific">Caenorhabditis nigoni</name>
    <dbReference type="NCBI Taxonomy" id="1611254"/>
    <lineage>
        <taxon>Eukaryota</taxon>
        <taxon>Metazoa</taxon>
        <taxon>Ecdysozoa</taxon>
        <taxon>Nematoda</taxon>
        <taxon>Chromadorea</taxon>
        <taxon>Rhabditida</taxon>
        <taxon>Rhabditina</taxon>
        <taxon>Rhabditomorpha</taxon>
        <taxon>Rhabditoidea</taxon>
        <taxon>Rhabditidae</taxon>
        <taxon>Peloderinae</taxon>
        <taxon>Caenorhabditis</taxon>
    </lineage>
</organism>
<comment type="caution">
    <text evidence="1">The sequence shown here is derived from an EMBL/GenBank/DDBJ whole genome shotgun (WGS) entry which is preliminary data.</text>
</comment>
<accession>A0A2G5T9J3</accession>